<sequence>MYLNVDWVRASPTVSCRFETNSARL</sequence>
<proteinExistence type="predicted"/>
<name>A0A0E9PFL6_ANGAN</name>
<dbReference type="AlphaFoldDB" id="A0A0E9PFL6"/>
<evidence type="ECO:0000313" key="1">
    <source>
        <dbReference type="EMBL" id="JAH02658.1"/>
    </source>
</evidence>
<accession>A0A0E9PFL6</accession>
<protein>
    <submittedName>
        <fullName evidence="1">Uncharacterized protein</fullName>
    </submittedName>
</protein>
<reference evidence="1" key="2">
    <citation type="journal article" date="2015" name="Fish Shellfish Immunol.">
        <title>Early steps in the European eel (Anguilla anguilla)-Vibrio vulnificus interaction in the gills: Role of the RtxA13 toxin.</title>
        <authorList>
            <person name="Callol A."/>
            <person name="Pajuelo D."/>
            <person name="Ebbesson L."/>
            <person name="Teles M."/>
            <person name="MacKenzie S."/>
            <person name="Amaro C."/>
        </authorList>
    </citation>
    <scope>NUCLEOTIDE SEQUENCE</scope>
</reference>
<organism evidence="1">
    <name type="scientific">Anguilla anguilla</name>
    <name type="common">European freshwater eel</name>
    <name type="synonym">Muraena anguilla</name>
    <dbReference type="NCBI Taxonomy" id="7936"/>
    <lineage>
        <taxon>Eukaryota</taxon>
        <taxon>Metazoa</taxon>
        <taxon>Chordata</taxon>
        <taxon>Craniata</taxon>
        <taxon>Vertebrata</taxon>
        <taxon>Euteleostomi</taxon>
        <taxon>Actinopterygii</taxon>
        <taxon>Neopterygii</taxon>
        <taxon>Teleostei</taxon>
        <taxon>Anguilliformes</taxon>
        <taxon>Anguillidae</taxon>
        <taxon>Anguilla</taxon>
    </lineage>
</organism>
<dbReference type="EMBL" id="GBXM01105919">
    <property type="protein sequence ID" value="JAH02658.1"/>
    <property type="molecule type" value="Transcribed_RNA"/>
</dbReference>
<reference evidence="1" key="1">
    <citation type="submission" date="2014-11" db="EMBL/GenBank/DDBJ databases">
        <authorList>
            <person name="Amaro Gonzalez C."/>
        </authorList>
    </citation>
    <scope>NUCLEOTIDE SEQUENCE</scope>
</reference>